<dbReference type="Pfam" id="PF01302">
    <property type="entry name" value="CAP_GLY"/>
    <property type="match status" value="1"/>
</dbReference>
<feature type="compositionally biased region" description="Low complexity" evidence="2">
    <location>
        <begin position="17"/>
        <end position="28"/>
    </location>
</feature>
<feature type="region of interest" description="Disordered" evidence="2">
    <location>
        <begin position="1027"/>
        <end position="1134"/>
    </location>
</feature>
<dbReference type="InterPro" id="IPR000938">
    <property type="entry name" value="CAP-Gly_domain"/>
</dbReference>
<name>A0A9P5PKL1_9AGAR</name>
<dbReference type="AlphaFoldDB" id="A0A9P5PKL1"/>
<feature type="region of interest" description="Disordered" evidence="2">
    <location>
        <begin position="970"/>
        <end position="1004"/>
    </location>
</feature>
<protein>
    <recommendedName>
        <fullName evidence="3">CAP-Gly domain-containing protein</fullName>
    </recommendedName>
</protein>
<feature type="compositionally biased region" description="Polar residues" evidence="2">
    <location>
        <begin position="463"/>
        <end position="485"/>
    </location>
</feature>
<dbReference type="InterPro" id="IPR036859">
    <property type="entry name" value="CAP-Gly_dom_sf"/>
</dbReference>
<feature type="compositionally biased region" description="Low complexity" evidence="2">
    <location>
        <begin position="719"/>
        <end position="735"/>
    </location>
</feature>
<comment type="caution">
    <text evidence="4">The sequence shown here is derived from an EMBL/GenBank/DDBJ whole genome shotgun (WGS) entry which is preliminary data.</text>
</comment>
<dbReference type="Gene3D" id="1.10.287.1490">
    <property type="match status" value="1"/>
</dbReference>
<feature type="compositionally biased region" description="Low complexity" evidence="2">
    <location>
        <begin position="54"/>
        <end position="66"/>
    </location>
</feature>
<evidence type="ECO:0000259" key="3">
    <source>
        <dbReference type="PROSITE" id="PS50245"/>
    </source>
</evidence>
<feature type="compositionally biased region" description="Polar residues" evidence="2">
    <location>
        <begin position="633"/>
        <end position="645"/>
    </location>
</feature>
<sequence>MKSLRTPGRPSGTGGASSLPTPRSRSSSVANNERAKTPTSSIPAVPSLPAAMKSTRPPSRTSGPSSNGVFIPTLNAPVRIESLGFEGILRYLGEIPPKQGIWAGVELNPGFAGKGKNDGSTPDGKRYFECAPMCGVFVSASKLSRATTGVSRPPSVASTAESESMSGLLSASSSSSIAGRITPSARTGRLSLATSYRSTSASGRVTPSNSLSTSTTSLGPETPAARAGRLRSLNAGITPLTKSRSQGASTEKPVPVPVVPTLPRASSATGSSIPSSLPSPTSSTASPRRIPSSSSQLSSPFNTPKPRSLVTPGSGIGMGSPHGATPRARIPSAVAMPPPPSPSKDLSDLQKTSKELQDRIRNLTGETASPPSPALSATSKDASPPSATSTSYSHSSQPVASPTRRTQSRIASGTIASRARSRSRGGSTSIPSTSAHSRPSSVASNASALSTSVSTSARAYAPRSSTPGFGPRSSTPGFGPRSSTPGFGRSISRAGADTPSSTADERLQRMQSRIAALEYENARLRDDVQEELNNANEVPSQDEDDAAESLLRSASPSKDPSAEQKLRQEVNLLTMRLDDASTKALSAHARAEQLQSTLDALQSASDAQTADLQKLQSELDSVQDALSSRETELASTKSTYAQTQSDLEEHQAEIGALKRSMSETATKHADEREKDRDMWDVERKELRSQVDELRRAGQETIALYEEKLEEMRVAGVKSSDLSSSVSSLSRSRSSVIADDEASKETASSIEHSALLEQLTYLQSKTASLSDALEDARHLHQSDLTILQNQLNQSKAQYKALKGELEERVRLAELEVGKKEREVEGERRRRGEIEEALRECGEALEEARAEVEGLRLGANGEESDDKEKAAERELEALQSELGVAQTSLKASKVEILGYKEEIAGLKHLVKELQRLQRDSARDEEDEMSENAVLRQENEVVKEENKALLREMEALKEEVKVLEEGLNVLEDEDEGKTKRREAAVNGTMKDGSPLVNGKSGGSEDVEELRKELELLKKKMADMDVKAARKTHDLNKEISELEALVETKIYREDELEQEIERLNEKLRKATSKRSGKSSSGAGDTSLSLSPSHASAPSSASRHHNSSSNGSASSHKVNGVGGAVELTPPPPSTVAPGAEPVCEICERPGHDIFSCDLLREDYV</sequence>
<feature type="compositionally biased region" description="Low complexity" evidence="2">
    <location>
        <begin position="160"/>
        <end position="176"/>
    </location>
</feature>
<evidence type="ECO:0000313" key="4">
    <source>
        <dbReference type="EMBL" id="KAF9067499.1"/>
    </source>
</evidence>
<dbReference type="SMART" id="SM01052">
    <property type="entry name" value="CAP_GLY"/>
    <property type="match status" value="1"/>
</dbReference>
<feature type="region of interest" description="Disordered" evidence="2">
    <location>
        <begin position="1"/>
        <end position="71"/>
    </location>
</feature>
<organism evidence="4 5">
    <name type="scientific">Rhodocollybia butyracea</name>
    <dbReference type="NCBI Taxonomy" id="206335"/>
    <lineage>
        <taxon>Eukaryota</taxon>
        <taxon>Fungi</taxon>
        <taxon>Dikarya</taxon>
        <taxon>Basidiomycota</taxon>
        <taxon>Agaricomycotina</taxon>
        <taxon>Agaricomycetes</taxon>
        <taxon>Agaricomycetidae</taxon>
        <taxon>Agaricales</taxon>
        <taxon>Marasmiineae</taxon>
        <taxon>Omphalotaceae</taxon>
        <taxon>Rhodocollybia</taxon>
    </lineage>
</organism>
<reference evidence="4" key="1">
    <citation type="submission" date="2020-11" db="EMBL/GenBank/DDBJ databases">
        <authorList>
            <consortium name="DOE Joint Genome Institute"/>
            <person name="Ahrendt S."/>
            <person name="Riley R."/>
            <person name="Andreopoulos W."/>
            <person name="Labutti K."/>
            <person name="Pangilinan J."/>
            <person name="Ruiz-Duenas F.J."/>
            <person name="Barrasa J.M."/>
            <person name="Sanchez-Garcia M."/>
            <person name="Camarero S."/>
            <person name="Miyauchi S."/>
            <person name="Serrano A."/>
            <person name="Linde D."/>
            <person name="Babiker R."/>
            <person name="Drula E."/>
            <person name="Ayuso-Fernandez I."/>
            <person name="Pacheco R."/>
            <person name="Padilla G."/>
            <person name="Ferreira P."/>
            <person name="Barriuso J."/>
            <person name="Kellner H."/>
            <person name="Castanera R."/>
            <person name="Alfaro M."/>
            <person name="Ramirez L."/>
            <person name="Pisabarro A.G."/>
            <person name="Kuo A."/>
            <person name="Tritt A."/>
            <person name="Lipzen A."/>
            <person name="He G."/>
            <person name="Yan M."/>
            <person name="Ng V."/>
            <person name="Cullen D."/>
            <person name="Martin F."/>
            <person name="Rosso M.-N."/>
            <person name="Henrissat B."/>
            <person name="Hibbett D."/>
            <person name="Martinez A.T."/>
            <person name="Grigoriev I.V."/>
        </authorList>
    </citation>
    <scope>NUCLEOTIDE SEQUENCE</scope>
    <source>
        <strain evidence="4">AH 40177</strain>
    </source>
</reference>
<feature type="compositionally biased region" description="Basic and acidic residues" evidence="2">
    <location>
        <begin position="1045"/>
        <end position="1064"/>
    </location>
</feature>
<proteinExistence type="predicted"/>
<feature type="region of interest" description="Disordered" evidence="2">
    <location>
        <begin position="147"/>
        <end position="182"/>
    </location>
</feature>
<dbReference type="Gene3D" id="2.30.30.190">
    <property type="entry name" value="CAP Gly-rich-like domain"/>
    <property type="match status" value="1"/>
</dbReference>
<keyword evidence="5" id="KW-1185">Reference proteome</keyword>
<feature type="region of interest" description="Disordered" evidence="2">
    <location>
        <begin position="626"/>
        <end position="676"/>
    </location>
</feature>
<dbReference type="EMBL" id="JADNRY010000072">
    <property type="protein sequence ID" value="KAF9067499.1"/>
    <property type="molecule type" value="Genomic_DNA"/>
</dbReference>
<dbReference type="Gene3D" id="1.20.5.1700">
    <property type="match status" value="1"/>
</dbReference>
<feature type="compositionally biased region" description="Basic and acidic residues" evidence="2">
    <location>
        <begin position="1027"/>
        <end position="1036"/>
    </location>
</feature>
<feature type="compositionally biased region" description="Low complexity" evidence="2">
    <location>
        <begin position="408"/>
        <end position="459"/>
    </location>
</feature>
<feature type="compositionally biased region" description="Low complexity" evidence="2">
    <location>
        <begin position="1073"/>
        <end position="1111"/>
    </location>
</feature>
<dbReference type="OrthoDB" id="2130750at2759"/>
<feature type="compositionally biased region" description="Low complexity" evidence="2">
    <location>
        <begin position="374"/>
        <end position="398"/>
    </location>
</feature>
<feature type="compositionally biased region" description="Basic and acidic residues" evidence="2">
    <location>
        <begin position="345"/>
        <end position="361"/>
    </location>
</feature>
<dbReference type="PROSITE" id="PS50245">
    <property type="entry name" value="CAP_GLY_2"/>
    <property type="match status" value="1"/>
</dbReference>
<accession>A0A9P5PKL1</accession>
<gene>
    <name evidence="4" type="ORF">BDP27DRAFT_1328715</name>
</gene>
<feature type="compositionally biased region" description="Polar residues" evidence="2">
    <location>
        <begin position="240"/>
        <end position="249"/>
    </location>
</feature>
<evidence type="ECO:0000256" key="1">
    <source>
        <dbReference type="SAM" id="Coils"/>
    </source>
</evidence>
<feature type="coiled-coil region" evidence="1">
    <location>
        <begin position="783"/>
        <end position="970"/>
    </location>
</feature>
<dbReference type="PANTHER" id="PTHR23159">
    <property type="entry name" value="CENTROSOMAL PROTEIN 2"/>
    <property type="match status" value="1"/>
</dbReference>
<feature type="compositionally biased region" description="Low complexity" evidence="2">
    <location>
        <begin position="206"/>
        <end position="223"/>
    </location>
</feature>
<evidence type="ECO:0000313" key="5">
    <source>
        <dbReference type="Proteomes" id="UP000772434"/>
    </source>
</evidence>
<dbReference type="Proteomes" id="UP000772434">
    <property type="component" value="Unassembled WGS sequence"/>
</dbReference>
<dbReference type="PANTHER" id="PTHR23159:SF31">
    <property type="entry name" value="CENTROSOME-ASSOCIATED PROTEIN CEP250 ISOFORM X1"/>
    <property type="match status" value="1"/>
</dbReference>
<keyword evidence="1" id="KW-0175">Coiled coil</keyword>
<feature type="compositionally biased region" description="Polar residues" evidence="2">
    <location>
        <begin position="195"/>
        <end position="205"/>
    </location>
</feature>
<feature type="region of interest" description="Disordered" evidence="2">
    <location>
        <begin position="525"/>
        <end position="565"/>
    </location>
</feature>
<dbReference type="SUPFAM" id="SSF74924">
    <property type="entry name" value="Cap-Gly domain"/>
    <property type="match status" value="1"/>
</dbReference>
<evidence type="ECO:0000256" key="2">
    <source>
        <dbReference type="SAM" id="MobiDB-lite"/>
    </source>
</evidence>
<feature type="compositionally biased region" description="Basic and acidic residues" evidence="2">
    <location>
        <begin position="665"/>
        <end position="676"/>
    </location>
</feature>
<feature type="domain" description="CAP-Gly" evidence="3">
    <location>
        <begin position="93"/>
        <end position="139"/>
    </location>
</feature>
<feature type="region of interest" description="Disordered" evidence="2">
    <location>
        <begin position="719"/>
        <end position="741"/>
    </location>
</feature>
<feature type="compositionally biased region" description="Low complexity" evidence="2">
    <location>
        <begin position="264"/>
        <end position="300"/>
    </location>
</feature>
<feature type="region of interest" description="Disordered" evidence="2">
    <location>
        <begin position="195"/>
        <end position="509"/>
    </location>
</feature>